<dbReference type="Pfam" id="PF13298">
    <property type="entry name" value="LigD_N"/>
    <property type="match status" value="1"/>
</dbReference>
<comment type="catalytic activity">
    <reaction evidence="20">
        <text>ATP + (deoxyribonucleotide)n-3'-hydroxyl + 5'-phospho-(deoxyribonucleotide)m = (deoxyribonucleotide)n+m + AMP + diphosphate.</text>
        <dbReference type="EC" id="6.5.1.1"/>
    </reaction>
</comment>
<comment type="cofactor">
    <cofactor evidence="1">
        <name>Mn(2+)</name>
        <dbReference type="ChEBI" id="CHEBI:29035"/>
    </cofactor>
</comment>
<reference evidence="25 26" key="1">
    <citation type="submission" date="2024-09" db="EMBL/GenBank/DDBJ databases">
        <authorList>
            <person name="Salinas-Garcia M.A."/>
            <person name="Prieme A."/>
        </authorList>
    </citation>
    <scope>NUCLEOTIDE SEQUENCE [LARGE SCALE GENOMIC DNA]</scope>
    <source>
        <strain evidence="25 26">DSM 21081</strain>
    </source>
</reference>
<evidence type="ECO:0000256" key="11">
    <source>
        <dbReference type="ARBA" id="ARBA00022839"/>
    </source>
</evidence>
<dbReference type="InterPro" id="IPR012340">
    <property type="entry name" value="NA-bd_OB-fold"/>
</dbReference>
<evidence type="ECO:0000256" key="4">
    <source>
        <dbReference type="ARBA" id="ARBA00022679"/>
    </source>
</evidence>
<protein>
    <recommendedName>
        <fullName evidence="2">DNA ligase (ATP)</fullName>
        <ecNumber evidence="2">6.5.1.1</ecNumber>
    </recommendedName>
    <alternativeName>
        <fullName evidence="19">NHEJ DNA polymerase</fullName>
    </alternativeName>
</protein>
<dbReference type="Gene3D" id="3.90.920.10">
    <property type="entry name" value="DNA primase, PRIM domain"/>
    <property type="match status" value="1"/>
</dbReference>
<dbReference type="InterPro" id="IPR014145">
    <property type="entry name" value="LigD_pol_dom"/>
</dbReference>
<evidence type="ECO:0000256" key="9">
    <source>
        <dbReference type="ARBA" id="ARBA00022763"/>
    </source>
</evidence>
<keyword evidence="13" id="KW-0239">DNA-directed DNA polymerase</keyword>
<evidence type="ECO:0000256" key="3">
    <source>
        <dbReference type="ARBA" id="ARBA00022598"/>
    </source>
</evidence>
<dbReference type="PANTHER" id="PTHR42705:SF2">
    <property type="entry name" value="BIFUNCTIONAL NON-HOMOLOGOUS END JOINING PROTEIN LIGD"/>
    <property type="match status" value="1"/>
</dbReference>
<keyword evidence="7" id="KW-0479">Metal-binding</keyword>
<dbReference type="Gene3D" id="3.30.1490.70">
    <property type="match status" value="1"/>
</dbReference>
<evidence type="ECO:0000256" key="6">
    <source>
        <dbReference type="ARBA" id="ARBA00022722"/>
    </source>
</evidence>
<comment type="similarity">
    <text evidence="22">In the N-terminal section; belongs to the LigD polymerase family.</text>
</comment>
<feature type="region of interest" description="Disordered" evidence="23">
    <location>
        <begin position="292"/>
        <end position="355"/>
    </location>
</feature>
<proteinExistence type="inferred from homology"/>
<dbReference type="InterPro" id="IPR016059">
    <property type="entry name" value="DNA_ligase_ATP-dep_CS"/>
</dbReference>
<evidence type="ECO:0000256" key="23">
    <source>
        <dbReference type="SAM" id="MobiDB-lite"/>
    </source>
</evidence>
<dbReference type="InterPro" id="IPR012310">
    <property type="entry name" value="DNA_ligase_ATP-dep_cent"/>
</dbReference>
<evidence type="ECO:0000256" key="15">
    <source>
        <dbReference type="ARBA" id="ARBA00023172"/>
    </source>
</evidence>
<gene>
    <name evidence="25" type="ORF">ACETWP_14880</name>
</gene>
<dbReference type="InterPro" id="IPR052171">
    <property type="entry name" value="NHEJ_LigD"/>
</dbReference>
<dbReference type="Gene3D" id="3.30.470.30">
    <property type="entry name" value="DNA ligase/mRNA capping enzyme"/>
    <property type="match status" value="1"/>
</dbReference>
<evidence type="ECO:0000256" key="10">
    <source>
        <dbReference type="ARBA" id="ARBA00022801"/>
    </source>
</evidence>
<dbReference type="Proteomes" id="UP001575652">
    <property type="component" value="Unassembled WGS sequence"/>
</dbReference>
<evidence type="ECO:0000256" key="8">
    <source>
        <dbReference type="ARBA" id="ARBA00022741"/>
    </source>
</evidence>
<dbReference type="NCBIfam" id="TIGR02779">
    <property type="entry name" value="NHEJ_ligase_lig"/>
    <property type="match status" value="1"/>
</dbReference>
<keyword evidence="9" id="KW-0227">DNA damage</keyword>
<dbReference type="PROSITE" id="PS50160">
    <property type="entry name" value="DNA_LIGASE_A3"/>
    <property type="match status" value="1"/>
</dbReference>
<keyword evidence="18" id="KW-0511">Multifunctional enzyme</keyword>
<accession>A0ABV4UQD0</accession>
<feature type="compositionally biased region" description="Basic and acidic residues" evidence="23">
    <location>
        <begin position="325"/>
        <end position="337"/>
    </location>
</feature>
<evidence type="ECO:0000256" key="13">
    <source>
        <dbReference type="ARBA" id="ARBA00022932"/>
    </source>
</evidence>
<dbReference type="Pfam" id="PF01068">
    <property type="entry name" value="DNA_ligase_A_M"/>
    <property type="match status" value="1"/>
</dbReference>
<dbReference type="InterPro" id="IPR014144">
    <property type="entry name" value="LigD_PE_domain"/>
</dbReference>
<dbReference type="CDD" id="cd07906">
    <property type="entry name" value="Adenylation_DNA_ligase_LigD_LigC"/>
    <property type="match status" value="1"/>
</dbReference>
<dbReference type="Pfam" id="PF21686">
    <property type="entry name" value="LigD_Prim-Pol"/>
    <property type="match status" value="1"/>
</dbReference>
<evidence type="ECO:0000256" key="14">
    <source>
        <dbReference type="ARBA" id="ARBA00023125"/>
    </source>
</evidence>
<feature type="compositionally biased region" description="Acidic residues" evidence="23">
    <location>
        <begin position="301"/>
        <end position="312"/>
    </location>
</feature>
<feature type="compositionally biased region" description="Basic residues" evidence="23">
    <location>
        <begin position="838"/>
        <end position="849"/>
    </location>
</feature>
<keyword evidence="6" id="KW-0540">Nuclease</keyword>
<dbReference type="Gene3D" id="2.40.50.140">
    <property type="entry name" value="Nucleic acid-binding proteins"/>
    <property type="match status" value="1"/>
</dbReference>
<evidence type="ECO:0000256" key="2">
    <source>
        <dbReference type="ARBA" id="ARBA00012727"/>
    </source>
</evidence>
<comment type="caution">
    <text evidence="25">The sequence shown here is derived from an EMBL/GenBank/DDBJ whole genome shotgun (WGS) entry which is preliminary data.</text>
</comment>
<evidence type="ECO:0000256" key="21">
    <source>
        <dbReference type="ARBA" id="ARBA00049981"/>
    </source>
</evidence>
<feature type="region of interest" description="Disordered" evidence="23">
    <location>
        <begin position="820"/>
        <end position="849"/>
    </location>
</feature>
<dbReference type="InterPro" id="IPR033649">
    <property type="entry name" value="MtLigD_Pol-like"/>
</dbReference>
<keyword evidence="15" id="KW-0233">DNA recombination</keyword>
<keyword evidence="8" id="KW-0547">Nucleotide-binding</keyword>
<dbReference type="EMBL" id="JBHDLJ010000015">
    <property type="protein sequence ID" value="MFB0835875.1"/>
    <property type="molecule type" value="Genomic_DNA"/>
</dbReference>
<evidence type="ECO:0000256" key="20">
    <source>
        <dbReference type="ARBA" id="ARBA00034003"/>
    </source>
</evidence>
<evidence type="ECO:0000256" key="16">
    <source>
        <dbReference type="ARBA" id="ARBA00023204"/>
    </source>
</evidence>
<keyword evidence="17" id="KW-0464">Manganese</keyword>
<evidence type="ECO:0000256" key="19">
    <source>
        <dbReference type="ARBA" id="ARBA00029943"/>
    </source>
</evidence>
<evidence type="ECO:0000259" key="24">
    <source>
        <dbReference type="PROSITE" id="PS50160"/>
    </source>
</evidence>
<evidence type="ECO:0000256" key="17">
    <source>
        <dbReference type="ARBA" id="ARBA00023211"/>
    </source>
</evidence>
<keyword evidence="4" id="KW-0808">Transferase</keyword>
<keyword evidence="26" id="KW-1185">Reference proteome</keyword>
<dbReference type="InterPro" id="IPR012309">
    <property type="entry name" value="DNA_ligase_ATP-dep_C"/>
</dbReference>
<keyword evidence="14" id="KW-0238">DNA-binding</keyword>
<evidence type="ECO:0000256" key="1">
    <source>
        <dbReference type="ARBA" id="ARBA00001936"/>
    </source>
</evidence>
<dbReference type="Pfam" id="PF04679">
    <property type="entry name" value="DNA_ligase_A_C"/>
    <property type="match status" value="1"/>
</dbReference>
<keyword evidence="3 25" id="KW-0436">Ligase</keyword>
<dbReference type="PANTHER" id="PTHR42705">
    <property type="entry name" value="BIFUNCTIONAL NON-HOMOLOGOUS END JOINING PROTEIN LIGD"/>
    <property type="match status" value="1"/>
</dbReference>
<dbReference type="NCBIfam" id="NF007210">
    <property type="entry name" value="PRK09632.1"/>
    <property type="match status" value="1"/>
</dbReference>
<dbReference type="CDD" id="cd04863">
    <property type="entry name" value="MtLigD_Pol_like"/>
    <property type="match status" value="1"/>
</dbReference>
<evidence type="ECO:0000256" key="18">
    <source>
        <dbReference type="ARBA" id="ARBA00023268"/>
    </source>
</evidence>
<dbReference type="SUPFAM" id="SSF50249">
    <property type="entry name" value="Nucleic acid-binding proteins"/>
    <property type="match status" value="1"/>
</dbReference>
<dbReference type="RefSeq" id="WP_373973052.1">
    <property type="nucleotide sequence ID" value="NZ_JBHDLJ010000015.1"/>
</dbReference>
<feature type="compositionally biased region" description="Pro residues" evidence="23">
    <location>
        <begin position="340"/>
        <end position="349"/>
    </location>
</feature>
<comment type="similarity">
    <text evidence="21">In the C-terminal section; belongs to the ATP-dependent DNA ligase family.</text>
</comment>
<evidence type="ECO:0000256" key="7">
    <source>
        <dbReference type="ARBA" id="ARBA00022723"/>
    </source>
</evidence>
<keyword evidence="10" id="KW-0378">Hydrolase</keyword>
<sequence length="849" mass="91736">MSPRSSGQIVEVAGRQLRVTNLDKVLFPETGTTKADVLGYLAGVAHVLVPQAAWRPATRKRWVDGVGTADAPGQVFFRKDLEDSAPDWVPRATLRHKNHANVYPLVNEPAVLAWFGQVAALEIHVPQWRFGADGSPRHPDRMVLDLDPGEGAGLAECAETALLCRELLADMGLDAVPVTSGSKGIHLYAALDGTHTTEQVSEVAHELARALEADHPELVVSSMKKSSRVGKVLVDWSQNNGNKTTVCPYSLRGRAHPTVAAPRTWDEIRDPGLRQLEYGEVLRRVEDGLDPLAAQGWTDGPGDDGPGDDDDARDGGPGGSGTVDRLARYRTMRDAAKTPEPVPAEPPPTGDEGRPPTFVVQEHHARRLHWDFRLEHSGVLVSWAVPKGPPLDPDENRLAVMTEDHPLDYGRFEGTIPRGEYGAGEVGIWDAGTYELEKWREGKEVIAVLHGRPDGGLGGVPRRYALINAPGMGGEKNWLIHLMKHQPDPADAPRNGDGASAAELPEPMLATAGDPEDLDPESEWAYEMKWDGVRAIAAVRGGKVSLVSRNGKDMTRLYPELQELAGLGAGPETGLDGAVLDGEIVALNAAHRPDFPLLQSRLKLTTEREIAAAAREVPVHLMLFDALRLPSAGGGEPRALMRTPYAQRRRELFSAVVPGEHVHLPEAQAGDVDDAIESSRELGLEGVVAKKAGGVYLPGRRTRGWIKLKNDSHQEVVVVGWRPGNGGRAGGVGSLLVAVNGADGVLGYAGRVGTGFSDTDLADIASRLRRLGRKTPPLADVPAADRRDAVWVSPRLVGEVRHAGLTGGGRLRHAVWRGWRPDKEPDDVRWEDAGNFAKRGRRPPRGAPR</sequence>
<dbReference type="InterPro" id="IPR014146">
    <property type="entry name" value="LigD_ligase_dom"/>
</dbReference>
<feature type="domain" description="ATP-dependent DNA ligase family profile" evidence="24">
    <location>
        <begin position="612"/>
        <end position="741"/>
    </location>
</feature>
<dbReference type="EC" id="6.5.1.1" evidence="2"/>
<evidence type="ECO:0000256" key="12">
    <source>
        <dbReference type="ARBA" id="ARBA00022840"/>
    </source>
</evidence>
<keyword evidence="16" id="KW-0234">DNA repair</keyword>
<evidence type="ECO:0000256" key="22">
    <source>
        <dbReference type="ARBA" id="ARBA00049990"/>
    </source>
</evidence>
<dbReference type="SUPFAM" id="SSF56091">
    <property type="entry name" value="DNA ligase/mRNA capping enzyme, catalytic domain"/>
    <property type="match status" value="1"/>
</dbReference>
<dbReference type="NCBIfam" id="TIGR02777">
    <property type="entry name" value="LigD_PE_dom"/>
    <property type="match status" value="1"/>
</dbReference>
<organism evidence="25 26">
    <name type="scientific">Arthrobacter halodurans</name>
    <dbReference type="NCBI Taxonomy" id="516699"/>
    <lineage>
        <taxon>Bacteria</taxon>
        <taxon>Bacillati</taxon>
        <taxon>Actinomycetota</taxon>
        <taxon>Actinomycetes</taxon>
        <taxon>Micrococcales</taxon>
        <taxon>Micrococcaceae</taxon>
        <taxon>Arthrobacter</taxon>
    </lineage>
</organism>
<dbReference type="PROSITE" id="PS00697">
    <property type="entry name" value="DNA_LIGASE_A1"/>
    <property type="match status" value="1"/>
</dbReference>
<dbReference type="NCBIfam" id="TIGR02778">
    <property type="entry name" value="ligD_pol"/>
    <property type="match status" value="1"/>
</dbReference>
<dbReference type="GO" id="GO:0003910">
    <property type="term" value="F:DNA ligase (ATP) activity"/>
    <property type="evidence" value="ECO:0007669"/>
    <property type="project" value="UniProtKB-EC"/>
</dbReference>
<feature type="compositionally biased region" description="Basic and acidic residues" evidence="23">
    <location>
        <begin position="820"/>
        <end position="832"/>
    </location>
</feature>
<evidence type="ECO:0000256" key="5">
    <source>
        <dbReference type="ARBA" id="ARBA00022695"/>
    </source>
</evidence>
<keyword evidence="11" id="KW-0269">Exonuclease</keyword>
<evidence type="ECO:0000313" key="26">
    <source>
        <dbReference type="Proteomes" id="UP001575652"/>
    </source>
</evidence>
<evidence type="ECO:0000313" key="25">
    <source>
        <dbReference type="EMBL" id="MFB0835875.1"/>
    </source>
</evidence>
<keyword evidence="5" id="KW-0548">Nucleotidyltransferase</keyword>
<dbReference type="CDD" id="cd07971">
    <property type="entry name" value="OBF_DNA_ligase_LigD"/>
    <property type="match status" value="1"/>
</dbReference>
<name>A0ABV4UQD0_9MICC</name>
<keyword evidence="12" id="KW-0067">ATP-binding</keyword>